<dbReference type="SUPFAM" id="SSF103473">
    <property type="entry name" value="MFS general substrate transporter"/>
    <property type="match status" value="1"/>
</dbReference>
<comment type="subcellular location">
    <subcellularLocation>
        <location evidence="1 7">Membrane</location>
        <topology evidence="1 7">Multi-pass membrane protein</topology>
    </subcellularLocation>
</comment>
<reference evidence="8 9" key="1">
    <citation type="journal article" date="2024" name="BMC Genomics">
        <title>Genome assembly of redclaw crayfish (Cherax quadricarinatus) provides insights into its immune adaptation and hypoxia tolerance.</title>
        <authorList>
            <person name="Liu Z."/>
            <person name="Zheng J."/>
            <person name="Li H."/>
            <person name="Fang K."/>
            <person name="Wang S."/>
            <person name="He J."/>
            <person name="Zhou D."/>
            <person name="Weng S."/>
            <person name="Chi M."/>
            <person name="Gu Z."/>
            <person name="He J."/>
            <person name="Li F."/>
            <person name="Wang M."/>
        </authorList>
    </citation>
    <scope>NUCLEOTIDE SEQUENCE [LARGE SCALE GENOMIC DNA]</scope>
    <source>
        <strain evidence="8">ZL_2023a</strain>
    </source>
</reference>
<feature type="transmembrane region" description="Helical" evidence="7">
    <location>
        <begin position="391"/>
        <end position="412"/>
    </location>
</feature>
<dbReference type="EMBL" id="JARKIK010000132">
    <property type="protein sequence ID" value="KAK8721028.1"/>
    <property type="molecule type" value="Genomic_DNA"/>
</dbReference>
<feature type="transmembrane region" description="Helical" evidence="7">
    <location>
        <begin position="256"/>
        <end position="284"/>
    </location>
</feature>
<evidence type="ECO:0000313" key="9">
    <source>
        <dbReference type="Proteomes" id="UP001445076"/>
    </source>
</evidence>
<organism evidence="8 9">
    <name type="scientific">Cherax quadricarinatus</name>
    <name type="common">Australian red claw crayfish</name>
    <dbReference type="NCBI Taxonomy" id="27406"/>
    <lineage>
        <taxon>Eukaryota</taxon>
        <taxon>Metazoa</taxon>
        <taxon>Ecdysozoa</taxon>
        <taxon>Arthropoda</taxon>
        <taxon>Crustacea</taxon>
        <taxon>Multicrustacea</taxon>
        <taxon>Malacostraca</taxon>
        <taxon>Eumalacostraca</taxon>
        <taxon>Eucarida</taxon>
        <taxon>Decapoda</taxon>
        <taxon>Pleocyemata</taxon>
        <taxon>Astacidea</taxon>
        <taxon>Parastacoidea</taxon>
        <taxon>Parastacidae</taxon>
        <taxon>Cherax</taxon>
    </lineage>
</organism>
<dbReference type="AlphaFoldDB" id="A0AAW0VV74"/>
<comment type="function">
    <text evidence="7">May be involved in iron transport and iron homeostasis.</text>
</comment>
<dbReference type="GO" id="GO:0016020">
    <property type="term" value="C:membrane"/>
    <property type="evidence" value="ECO:0007669"/>
    <property type="project" value="UniProtKB-SubCell"/>
</dbReference>
<accession>A0AAW0VV74</accession>
<evidence type="ECO:0000256" key="3">
    <source>
        <dbReference type="ARBA" id="ARBA00022448"/>
    </source>
</evidence>
<dbReference type="InterPro" id="IPR009716">
    <property type="entry name" value="Ferroportin-1"/>
</dbReference>
<evidence type="ECO:0000313" key="8">
    <source>
        <dbReference type="EMBL" id="KAK8721028.1"/>
    </source>
</evidence>
<sequence length="624" mass="68355">EAVTMSGENLKGKPAAIVYGYNGDLKEEDLQQSLNTLQSSSADHLNSARETYTQLEDPHEEDSGDTSRYKNNIVEIQEKSGENEGRHCCERCRSATFKVYTSHFLSSWGDRMWMFAGGLFLLEVTPGSLRLAAVYGASLALTVIIFGAPVGHWVDRTSRLTSAQVSLSIQNIMVCLCAALLVVIITQHHIFNAWDGWLLVIAEGLVILTACIARLGSLGSKLVIEKDWILIICGKDKNRLAKMNSVLRTVDLSTEVLAPVIVGVIMTAFGMAVGGIVIAGWNVASLFVEYGLLHHLFYSNSDLQKPKAKKEDTSKVEEFSEQSVYTRQANKSKKIHKILEYIVSAWGAWLKYMKHPVRDAGLSLALIYMTVLAFDNYSRAFVYDSGVPENILGALTAVASLVGILGSLATPYLRSKIGITKTGLVGFGCETLCLTLCVASVFAPGSPFDASALLRPAETSTNLTSSTLTTPPYFISNSTIPPSDFIDKIVSLNTTERITNDSVPEIPDKEFTFVILLLTGIISSRFGLWVVDLTVTQILQEGVEEDHRGAINGVQYSLNQSLNLLRAILIIILPKRETFGFLILLSFLFVSSAWVIFASYACRHPSSTPTTITPETEELKPATE</sequence>
<proteinExistence type="inferred from homology"/>
<comment type="similarity">
    <text evidence="2 7">Belongs to the ferroportin (FP) (TC 2.A.100) family. SLC40A subfamily.</text>
</comment>
<dbReference type="InterPro" id="IPR036259">
    <property type="entry name" value="MFS_trans_sf"/>
</dbReference>
<dbReference type="PANTHER" id="PTHR11660">
    <property type="entry name" value="SOLUTE CARRIER FAMILY 40 MEMBER"/>
    <property type="match status" value="1"/>
</dbReference>
<dbReference type="PANTHER" id="PTHR11660:SF57">
    <property type="entry name" value="SOLUTE CARRIER FAMILY 40 MEMBER"/>
    <property type="match status" value="1"/>
</dbReference>
<comment type="caution">
    <text evidence="7">Lacks conserved residue(s) required for the propagation of feature annotation.</text>
</comment>
<dbReference type="CDD" id="cd17480">
    <property type="entry name" value="MFS_SLC40A1_like"/>
    <property type="match status" value="1"/>
</dbReference>
<dbReference type="GO" id="GO:0005381">
    <property type="term" value="F:iron ion transmembrane transporter activity"/>
    <property type="evidence" value="ECO:0007669"/>
    <property type="project" value="UniProtKB-UniRule"/>
</dbReference>
<protein>
    <recommendedName>
        <fullName evidence="7">Solute carrier family 40 member</fullName>
    </recommendedName>
</protein>
<evidence type="ECO:0000256" key="7">
    <source>
        <dbReference type="RuleBase" id="RU365065"/>
    </source>
</evidence>
<feature type="transmembrane region" description="Helical" evidence="7">
    <location>
        <begin position="132"/>
        <end position="153"/>
    </location>
</feature>
<evidence type="ECO:0000256" key="5">
    <source>
        <dbReference type="ARBA" id="ARBA00022989"/>
    </source>
</evidence>
<evidence type="ECO:0000256" key="2">
    <source>
        <dbReference type="ARBA" id="ARBA00006279"/>
    </source>
</evidence>
<evidence type="ECO:0000256" key="4">
    <source>
        <dbReference type="ARBA" id="ARBA00022692"/>
    </source>
</evidence>
<comment type="caution">
    <text evidence="8">The sequence shown here is derived from an EMBL/GenBank/DDBJ whole genome shotgun (WGS) entry which is preliminary data.</text>
</comment>
<feature type="non-terminal residue" evidence="8">
    <location>
        <position position="1"/>
    </location>
</feature>
<keyword evidence="3 7" id="KW-0813">Transport</keyword>
<feature type="transmembrane region" description="Helical" evidence="7">
    <location>
        <begin position="165"/>
        <end position="185"/>
    </location>
</feature>
<evidence type="ECO:0000256" key="6">
    <source>
        <dbReference type="ARBA" id="ARBA00023136"/>
    </source>
</evidence>
<keyword evidence="9" id="KW-1185">Reference proteome</keyword>
<feature type="transmembrane region" description="Helical" evidence="7">
    <location>
        <begin position="511"/>
        <end position="531"/>
    </location>
</feature>
<dbReference type="Pfam" id="PF06963">
    <property type="entry name" value="FPN1"/>
    <property type="match status" value="1"/>
</dbReference>
<feature type="transmembrane region" description="Helical" evidence="7">
    <location>
        <begin position="424"/>
        <end position="443"/>
    </location>
</feature>
<feature type="transmembrane region" description="Helical" evidence="7">
    <location>
        <begin position="579"/>
        <end position="601"/>
    </location>
</feature>
<keyword evidence="4 7" id="KW-0812">Transmembrane</keyword>
<keyword evidence="7" id="KW-0406">Ion transport</keyword>
<keyword evidence="5 7" id="KW-1133">Transmembrane helix</keyword>
<dbReference type="Proteomes" id="UP001445076">
    <property type="component" value="Unassembled WGS sequence"/>
</dbReference>
<name>A0AAW0VV74_CHEQU</name>
<evidence type="ECO:0000256" key="1">
    <source>
        <dbReference type="ARBA" id="ARBA00004141"/>
    </source>
</evidence>
<dbReference type="Gene3D" id="1.20.1250.20">
    <property type="entry name" value="MFS general substrate transporter like domains"/>
    <property type="match status" value="1"/>
</dbReference>
<keyword evidence="6 7" id="KW-0472">Membrane</keyword>
<gene>
    <name evidence="8" type="ORF">OTU49_012957</name>
</gene>
<feature type="transmembrane region" description="Helical" evidence="7">
    <location>
        <begin position="197"/>
        <end position="216"/>
    </location>
</feature>